<name>A0AB33C5C6_MICA7</name>
<feature type="compositionally biased region" description="Polar residues" evidence="1">
    <location>
        <begin position="1"/>
        <end position="13"/>
    </location>
</feature>
<proteinExistence type="predicted"/>
<reference evidence="2 3" key="1">
    <citation type="journal article" date="2018" name="Harmful Algae">
        <title>The highly heterogeneous methylated genomes and diverse restriction-modification systems of bloom-forming Microcystis.</title>
        <authorList>
            <person name="Zhao L."/>
            <person name="Song Y."/>
            <person name="Li L."/>
            <person name="Gan N."/>
            <person name="Brand J.J."/>
            <person name="Song L."/>
        </authorList>
    </citation>
    <scope>NUCLEOTIDE SEQUENCE [LARGE SCALE GENOMIC DNA]</scope>
    <source>
        <strain evidence="2 3">PCC 7806SL</strain>
    </source>
</reference>
<evidence type="ECO:0000313" key="2">
    <source>
        <dbReference type="EMBL" id="ARI83361.1"/>
    </source>
</evidence>
<protein>
    <recommendedName>
        <fullName evidence="4">Transposase</fullName>
    </recommendedName>
</protein>
<keyword evidence="3" id="KW-1185">Reference proteome</keyword>
<evidence type="ECO:0000313" key="3">
    <source>
        <dbReference type="Proteomes" id="UP000192439"/>
    </source>
</evidence>
<dbReference type="AlphaFoldDB" id="A0AB33C5C6"/>
<accession>A0AB33C5C6</accession>
<gene>
    <name evidence="2" type="ORF">BH695_4082</name>
</gene>
<evidence type="ECO:0000256" key="1">
    <source>
        <dbReference type="SAM" id="MobiDB-lite"/>
    </source>
</evidence>
<dbReference type="Proteomes" id="UP000192439">
    <property type="component" value="Chromosome"/>
</dbReference>
<feature type="region of interest" description="Disordered" evidence="1">
    <location>
        <begin position="1"/>
        <end position="33"/>
    </location>
</feature>
<organism evidence="2 3">
    <name type="scientific">Microcystis aeruginosa PCC 7806SL</name>
    <dbReference type="NCBI Taxonomy" id="1903187"/>
    <lineage>
        <taxon>Bacteria</taxon>
        <taxon>Bacillati</taxon>
        <taxon>Cyanobacteriota</taxon>
        <taxon>Cyanophyceae</taxon>
        <taxon>Oscillatoriophycideae</taxon>
        <taxon>Chroococcales</taxon>
        <taxon>Microcystaceae</taxon>
        <taxon>Microcystis</taxon>
    </lineage>
</organism>
<dbReference type="RefSeq" id="WP_002738827.1">
    <property type="nucleotide sequence ID" value="NZ_CP020771.1"/>
</dbReference>
<sequence length="52" mass="5681">MISSVLSGSSGATETVRDSKETGQTNPIERLNNHLRQRVFRASGSVTVYIVM</sequence>
<evidence type="ECO:0008006" key="4">
    <source>
        <dbReference type="Google" id="ProtNLM"/>
    </source>
</evidence>
<dbReference type="EMBL" id="CP020771">
    <property type="protein sequence ID" value="ARI83361.1"/>
    <property type="molecule type" value="Genomic_DNA"/>
</dbReference>